<feature type="transmembrane region" description="Helical" evidence="1">
    <location>
        <begin position="21"/>
        <end position="43"/>
    </location>
</feature>
<evidence type="ECO:0000313" key="3">
    <source>
        <dbReference type="Proteomes" id="UP000655868"/>
    </source>
</evidence>
<feature type="transmembrane region" description="Helical" evidence="1">
    <location>
        <begin position="122"/>
        <end position="138"/>
    </location>
</feature>
<dbReference type="EMBL" id="JAEMNV010000003">
    <property type="protein sequence ID" value="MBJ8339796.1"/>
    <property type="molecule type" value="Genomic_DNA"/>
</dbReference>
<gene>
    <name evidence="2" type="ORF">JGU71_12950</name>
</gene>
<keyword evidence="1" id="KW-1133">Transmembrane helix</keyword>
<reference evidence="2" key="1">
    <citation type="submission" date="2020-12" db="EMBL/GenBank/DDBJ databases">
        <title>Antrihabitans popcorni sp. nov. and Antrihabitans auranticaus sp. nov., isolated from a larva cave.</title>
        <authorList>
            <person name="Lee S.D."/>
            <person name="Kim I.S."/>
        </authorList>
    </citation>
    <scope>NUCLEOTIDE SEQUENCE</scope>
    <source>
        <strain evidence="2">YC3-6</strain>
    </source>
</reference>
<keyword evidence="3" id="KW-1185">Reference proteome</keyword>
<keyword evidence="1" id="KW-0472">Membrane</keyword>
<keyword evidence="1" id="KW-0812">Transmembrane</keyword>
<dbReference type="RefSeq" id="WP_199704499.1">
    <property type="nucleotide sequence ID" value="NZ_JAEMNV010000003.1"/>
</dbReference>
<comment type="caution">
    <text evidence="2">The sequence shown here is derived from an EMBL/GenBank/DDBJ whole genome shotgun (WGS) entry which is preliminary data.</text>
</comment>
<evidence type="ECO:0000256" key="1">
    <source>
        <dbReference type="SAM" id="Phobius"/>
    </source>
</evidence>
<feature type="transmembrane region" description="Helical" evidence="1">
    <location>
        <begin position="98"/>
        <end position="116"/>
    </location>
</feature>
<sequence>MTTSPDSPIDLPRPSSVSVAYWLWMFAAVVLVFSGLLIATTSGDVLRTRLVDLGTNADSIDGLIRLIRGIGIVSLLVGVVVGFLSGAVKAGDARYRRALVTLSGIFAVLQIATVLLGLSPTYLLLVPILLITASVVVYRQAAAPWFSNPQESDDA</sequence>
<evidence type="ECO:0000313" key="2">
    <source>
        <dbReference type="EMBL" id="MBJ8339796.1"/>
    </source>
</evidence>
<accession>A0A934U3R8</accession>
<feature type="transmembrane region" description="Helical" evidence="1">
    <location>
        <begin position="63"/>
        <end position="86"/>
    </location>
</feature>
<dbReference type="AlphaFoldDB" id="A0A934U3R8"/>
<proteinExistence type="predicted"/>
<dbReference type="Proteomes" id="UP000655868">
    <property type="component" value="Unassembled WGS sequence"/>
</dbReference>
<organism evidence="2 3">
    <name type="scientific">Antrihabitans stalagmiti</name>
    <dbReference type="NCBI Taxonomy" id="2799499"/>
    <lineage>
        <taxon>Bacteria</taxon>
        <taxon>Bacillati</taxon>
        <taxon>Actinomycetota</taxon>
        <taxon>Actinomycetes</taxon>
        <taxon>Mycobacteriales</taxon>
        <taxon>Nocardiaceae</taxon>
        <taxon>Antrihabitans</taxon>
    </lineage>
</organism>
<protein>
    <submittedName>
        <fullName evidence="2">Uncharacterized protein</fullName>
    </submittedName>
</protein>
<name>A0A934U3R8_9NOCA</name>